<name>A0A2T2WD30_9FIRM</name>
<keyword evidence="1" id="KW-0812">Transmembrane</keyword>
<gene>
    <name evidence="2" type="ORF">C7B45_16275</name>
</gene>
<evidence type="ECO:0000256" key="1">
    <source>
        <dbReference type="SAM" id="Phobius"/>
    </source>
</evidence>
<accession>A0A2T2WD30</accession>
<evidence type="ECO:0000313" key="2">
    <source>
        <dbReference type="EMBL" id="PSR20152.1"/>
    </source>
</evidence>
<keyword evidence="1" id="KW-1133">Transmembrane helix</keyword>
<protein>
    <submittedName>
        <fullName evidence="2">Uncharacterized protein</fullName>
    </submittedName>
</protein>
<sequence length="177" mass="20048">MQWTREQVVQHLTPPPGIVMPPYPKERDRLYRRTLAAISLGFFANALFTYFKWPLAVVIAHGWIALSVFVASMSFLVWISSWRYLVRALAVVGLLLWPWWSLGSWAALLASTAIMAAKETHCFHFSAGRILPWYSLALGIALIAPVPPTLIAVGWLVLAGLWGWLAWARHRLPLFEI</sequence>
<organism evidence="2 3">
    <name type="scientific">Sulfobacillus acidophilus</name>
    <dbReference type="NCBI Taxonomy" id="53633"/>
    <lineage>
        <taxon>Bacteria</taxon>
        <taxon>Bacillati</taxon>
        <taxon>Bacillota</taxon>
        <taxon>Clostridia</taxon>
        <taxon>Eubacteriales</taxon>
        <taxon>Clostridiales Family XVII. Incertae Sedis</taxon>
        <taxon>Sulfobacillus</taxon>
    </lineage>
</organism>
<feature type="transmembrane region" description="Helical" evidence="1">
    <location>
        <begin position="85"/>
        <end position="110"/>
    </location>
</feature>
<proteinExistence type="predicted"/>
<comment type="caution">
    <text evidence="2">The sequence shown here is derived from an EMBL/GenBank/DDBJ whole genome shotgun (WGS) entry which is preliminary data.</text>
</comment>
<reference evidence="2 3" key="1">
    <citation type="journal article" date="2014" name="BMC Genomics">
        <title>Comparison of environmental and isolate Sulfobacillus genomes reveals diverse carbon, sulfur, nitrogen, and hydrogen metabolisms.</title>
        <authorList>
            <person name="Justice N.B."/>
            <person name="Norman A."/>
            <person name="Brown C.T."/>
            <person name="Singh A."/>
            <person name="Thomas B.C."/>
            <person name="Banfield J.F."/>
        </authorList>
    </citation>
    <scope>NUCLEOTIDE SEQUENCE [LARGE SCALE GENOMIC DNA]</scope>
    <source>
        <strain evidence="2">AMDSBA3</strain>
    </source>
</reference>
<feature type="transmembrane region" description="Helical" evidence="1">
    <location>
        <begin position="30"/>
        <end position="48"/>
    </location>
</feature>
<dbReference type="Proteomes" id="UP000241848">
    <property type="component" value="Unassembled WGS sequence"/>
</dbReference>
<dbReference type="AlphaFoldDB" id="A0A2T2WD30"/>
<evidence type="ECO:0000313" key="3">
    <source>
        <dbReference type="Proteomes" id="UP000241848"/>
    </source>
</evidence>
<keyword evidence="1" id="KW-0472">Membrane</keyword>
<dbReference type="EMBL" id="PXYV01000082">
    <property type="protein sequence ID" value="PSR20152.1"/>
    <property type="molecule type" value="Genomic_DNA"/>
</dbReference>
<feature type="transmembrane region" description="Helical" evidence="1">
    <location>
        <begin position="55"/>
        <end position="79"/>
    </location>
</feature>